<feature type="compositionally biased region" description="Polar residues" evidence="2">
    <location>
        <begin position="9"/>
        <end position="20"/>
    </location>
</feature>
<evidence type="ECO:0000313" key="5">
    <source>
        <dbReference type="Proteomes" id="UP000269945"/>
    </source>
</evidence>
<keyword evidence="1" id="KW-0863">Zinc-finger</keyword>
<dbReference type="SUPFAM" id="SSF57667">
    <property type="entry name" value="beta-beta-alpha zinc fingers"/>
    <property type="match status" value="1"/>
</dbReference>
<keyword evidence="1" id="KW-0862">Zinc</keyword>
<name>A0A9X9PZB0_GULGU</name>
<organism evidence="4 5">
    <name type="scientific">Gulo gulo</name>
    <name type="common">Wolverine</name>
    <name type="synonym">Gluton</name>
    <dbReference type="NCBI Taxonomy" id="48420"/>
    <lineage>
        <taxon>Eukaryota</taxon>
        <taxon>Metazoa</taxon>
        <taxon>Chordata</taxon>
        <taxon>Craniata</taxon>
        <taxon>Vertebrata</taxon>
        <taxon>Euteleostomi</taxon>
        <taxon>Mammalia</taxon>
        <taxon>Eutheria</taxon>
        <taxon>Laurasiatheria</taxon>
        <taxon>Carnivora</taxon>
        <taxon>Caniformia</taxon>
        <taxon>Musteloidea</taxon>
        <taxon>Mustelidae</taxon>
        <taxon>Guloninae</taxon>
        <taxon>Gulo</taxon>
    </lineage>
</organism>
<feature type="domain" description="C2H2-type" evidence="3">
    <location>
        <begin position="1"/>
        <end position="25"/>
    </location>
</feature>
<feature type="non-terminal residue" evidence="4">
    <location>
        <position position="86"/>
    </location>
</feature>
<dbReference type="Proteomes" id="UP000269945">
    <property type="component" value="Unassembled WGS sequence"/>
</dbReference>
<dbReference type="GO" id="GO:0008270">
    <property type="term" value="F:zinc ion binding"/>
    <property type="evidence" value="ECO:0007669"/>
    <property type="project" value="UniProtKB-KW"/>
</dbReference>
<dbReference type="EMBL" id="CYRY02011322">
    <property type="protein sequence ID" value="VCW79101.1"/>
    <property type="molecule type" value="Genomic_DNA"/>
</dbReference>
<keyword evidence="1" id="KW-0479">Metal-binding</keyword>
<reference evidence="4 5" key="1">
    <citation type="submission" date="2018-10" db="EMBL/GenBank/DDBJ databases">
        <authorList>
            <person name="Ekblom R."/>
            <person name="Jareborg N."/>
        </authorList>
    </citation>
    <scope>NUCLEOTIDE SEQUENCE [LARGE SCALE GENOMIC DNA]</scope>
    <source>
        <tissue evidence="4">Muscle</tissue>
    </source>
</reference>
<evidence type="ECO:0000256" key="1">
    <source>
        <dbReference type="PROSITE-ProRule" id="PRU00042"/>
    </source>
</evidence>
<evidence type="ECO:0000256" key="2">
    <source>
        <dbReference type="SAM" id="MobiDB-lite"/>
    </source>
</evidence>
<dbReference type="PROSITE" id="PS50157">
    <property type="entry name" value="ZINC_FINGER_C2H2_2"/>
    <property type="match status" value="1"/>
</dbReference>
<evidence type="ECO:0000313" key="4">
    <source>
        <dbReference type="EMBL" id="VCW79101.1"/>
    </source>
</evidence>
<sequence>MERGKSFDCHSTLSQHQQMHTGEKVYKCEEGGQTIRTVHQKMGNRRSILERNPTIVKNVARLLMITQVLAGITEFILERNLTNVRN</sequence>
<dbReference type="Gene3D" id="3.30.160.60">
    <property type="entry name" value="Classic Zinc Finger"/>
    <property type="match status" value="1"/>
</dbReference>
<dbReference type="AlphaFoldDB" id="A0A9X9PZB0"/>
<evidence type="ECO:0000259" key="3">
    <source>
        <dbReference type="PROSITE" id="PS50157"/>
    </source>
</evidence>
<protein>
    <recommendedName>
        <fullName evidence="3">C2H2-type domain-containing protein</fullName>
    </recommendedName>
</protein>
<feature type="region of interest" description="Disordered" evidence="2">
    <location>
        <begin position="1"/>
        <end position="20"/>
    </location>
</feature>
<keyword evidence="5" id="KW-1185">Reference proteome</keyword>
<gene>
    <name evidence="4" type="ORF">BN2614_LOCUS2</name>
</gene>
<accession>A0A9X9PZB0</accession>
<comment type="caution">
    <text evidence="4">The sequence shown here is derived from an EMBL/GenBank/DDBJ whole genome shotgun (WGS) entry which is preliminary data.</text>
</comment>
<dbReference type="InterPro" id="IPR013087">
    <property type="entry name" value="Znf_C2H2_type"/>
</dbReference>
<proteinExistence type="predicted"/>
<dbReference type="InterPro" id="IPR036236">
    <property type="entry name" value="Znf_C2H2_sf"/>
</dbReference>